<reference evidence="11 12" key="1">
    <citation type="submission" date="2019-01" db="EMBL/GenBank/DDBJ databases">
        <title>Draft genome sequence of Cellulomonas takizawaensis strain TKZ-21.</title>
        <authorList>
            <person name="Yamamura H."/>
            <person name="Hayashi T."/>
            <person name="Hamada M."/>
            <person name="Serisawa Y."/>
            <person name="Matsuyama K."/>
            <person name="Nakagawa Y."/>
            <person name="Otoguro M."/>
            <person name="Yanagida F."/>
            <person name="Hayakawa M."/>
        </authorList>
    </citation>
    <scope>NUCLEOTIDE SEQUENCE [LARGE SCALE GENOMIC DNA]</scope>
    <source>
        <strain evidence="11 12">NBRC12680</strain>
    </source>
</reference>
<gene>
    <name evidence="11" type="ORF">CBZ_08450</name>
</gene>
<organism evidence="11 12">
    <name type="scientific">Cellulomonas biazotea</name>
    <dbReference type="NCBI Taxonomy" id="1709"/>
    <lineage>
        <taxon>Bacteria</taxon>
        <taxon>Bacillati</taxon>
        <taxon>Actinomycetota</taxon>
        <taxon>Actinomycetes</taxon>
        <taxon>Micrococcales</taxon>
        <taxon>Cellulomonadaceae</taxon>
        <taxon>Cellulomonas</taxon>
    </lineage>
</organism>
<dbReference type="PANTHER" id="PTHR10353:SF36">
    <property type="entry name" value="LP05116P"/>
    <property type="match status" value="1"/>
</dbReference>
<dbReference type="AlphaFoldDB" id="A0A402DNU2"/>
<dbReference type="InterPro" id="IPR001360">
    <property type="entry name" value="Glyco_hydro_1"/>
</dbReference>
<feature type="region of interest" description="Disordered" evidence="10">
    <location>
        <begin position="43"/>
        <end position="65"/>
    </location>
</feature>
<feature type="binding site" evidence="8">
    <location>
        <position position="88"/>
    </location>
    <ligand>
        <name>substrate</name>
    </ligand>
</feature>
<feature type="compositionally biased region" description="Low complexity" evidence="10">
    <location>
        <begin position="9"/>
        <end position="20"/>
    </location>
</feature>
<dbReference type="Gene3D" id="3.20.20.80">
    <property type="entry name" value="Glycosidases"/>
    <property type="match status" value="1"/>
</dbReference>
<keyword evidence="2 9" id="KW-0378">Hydrolase</keyword>
<evidence type="ECO:0000256" key="1">
    <source>
        <dbReference type="ARBA" id="ARBA00010838"/>
    </source>
</evidence>
<feature type="binding site" evidence="8">
    <location>
        <position position="463"/>
    </location>
    <ligand>
        <name>substrate</name>
    </ligand>
</feature>
<evidence type="ECO:0000256" key="4">
    <source>
        <dbReference type="ARBA" id="ARBA00023277"/>
    </source>
</evidence>
<proteinExistence type="inferred from homology"/>
<dbReference type="EMBL" id="BIMR01000047">
    <property type="protein sequence ID" value="GCE75789.1"/>
    <property type="molecule type" value="Genomic_DNA"/>
</dbReference>
<dbReference type="FunFam" id="3.20.20.80:FF:000004">
    <property type="entry name" value="Beta-glucosidase 6-phospho-beta-glucosidase"/>
    <property type="match status" value="1"/>
</dbReference>
<dbReference type="NCBIfam" id="TIGR03356">
    <property type="entry name" value="BGL"/>
    <property type="match status" value="1"/>
</dbReference>
<evidence type="ECO:0000313" key="12">
    <source>
        <dbReference type="Proteomes" id="UP000289954"/>
    </source>
</evidence>
<evidence type="ECO:0000256" key="7">
    <source>
        <dbReference type="PIRSR" id="PIRSR617736-1"/>
    </source>
</evidence>
<keyword evidence="4" id="KW-0119">Carbohydrate metabolism</keyword>
<evidence type="ECO:0000256" key="6">
    <source>
        <dbReference type="ARBA" id="ARBA00023326"/>
    </source>
</evidence>
<feature type="active site" description="Nucleophile" evidence="7">
    <location>
        <position position="419"/>
    </location>
</feature>
<dbReference type="InterPro" id="IPR006311">
    <property type="entry name" value="TAT_signal"/>
</dbReference>
<dbReference type="GO" id="GO:0030245">
    <property type="term" value="P:cellulose catabolic process"/>
    <property type="evidence" value="ECO:0007669"/>
    <property type="project" value="UniProtKB-KW"/>
</dbReference>
<keyword evidence="5 9" id="KW-0326">Glycosidase</keyword>
<dbReference type="Proteomes" id="UP000289954">
    <property type="component" value="Unassembled WGS sequence"/>
</dbReference>
<feature type="binding site" evidence="8">
    <location>
        <position position="233"/>
    </location>
    <ligand>
        <name>substrate</name>
    </ligand>
</feature>
<dbReference type="PANTHER" id="PTHR10353">
    <property type="entry name" value="GLYCOSYL HYDROLASE"/>
    <property type="match status" value="1"/>
</dbReference>
<evidence type="ECO:0000256" key="3">
    <source>
        <dbReference type="ARBA" id="ARBA00023001"/>
    </source>
</evidence>
<dbReference type="InterPro" id="IPR017736">
    <property type="entry name" value="Glyco_hydro_1_beta-glucosidase"/>
</dbReference>
<dbReference type="GO" id="GO:0008422">
    <property type="term" value="F:beta-glucosidase activity"/>
    <property type="evidence" value="ECO:0007669"/>
    <property type="project" value="UniProtKB-EC"/>
</dbReference>
<dbReference type="PRINTS" id="PR00131">
    <property type="entry name" value="GLHYDRLASE1"/>
</dbReference>
<dbReference type="EC" id="3.2.1.21" evidence="9"/>
<name>A0A402DNU2_9CELL</name>
<dbReference type="InterPro" id="IPR017853">
    <property type="entry name" value="GH"/>
</dbReference>
<evidence type="ECO:0000256" key="10">
    <source>
        <dbReference type="SAM" id="MobiDB-lite"/>
    </source>
</evidence>
<dbReference type="GO" id="GO:0005829">
    <property type="term" value="C:cytosol"/>
    <property type="evidence" value="ECO:0007669"/>
    <property type="project" value="TreeGrafter"/>
</dbReference>
<keyword evidence="3" id="KW-0136">Cellulose degradation</keyword>
<accession>A0A402DNU2</accession>
<evidence type="ECO:0000256" key="9">
    <source>
        <dbReference type="RuleBase" id="RU361175"/>
    </source>
</evidence>
<feature type="binding site" evidence="8">
    <location>
        <position position="189"/>
    </location>
    <ligand>
        <name>substrate</name>
    </ligand>
</feature>
<feature type="binding site" evidence="8">
    <location>
        <begin position="470"/>
        <end position="471"/>
    </location>
    <ligand>
        <name>substrate</name>
    </ligand>
</feature>
<dbReference type="RefSeq" id="WP_130780390.1">
    <property type="nucleotide sequence ID" value="NZ_BIMR01000047.1"/>
</dbReference>
<keyword evidence="6" id="KW-0624">Polysaccharide degradation</keyword>
<dbReference type="PROSITE" id="PS51318">
    <property type="entry name" value="TAT"/>
    <property type="match status" value="1"/>
</dbReference>
<feature type="binding site" evidence="8">
    <location>
        <position position="368"/>
    </location>
    <ligand>
        <name>substrate</name>
    </ligand>
</feature>
<feature type="active site" description="Proton donor" evidence="7">
    <location>
        <position position="234"/>
    </location>
</feature>
<evidence type="ECO:0000313" key="11">
    <source>
        <dbReference type="EMBL" id="GCE75789.1"/>
    </source>
</evidence>
<comment type="caution">
    <text evidence="11">The sequence shown here is derived from an EMBL/GenBank/DDBJ whole genome shotgun (WGS) entry which is preliminary data.</text>
</comment>
<feature type="region of interest" description="Disordered" evidence="10">
    <location>
        <begin position="1"/>
        <end position="25"/>
    </location>
</feature>
<dbReference type="OrthoDB" id="9765195at2"/>
<comment type="similarity">
    <text evidence="1 9">Belongs to the glycosyl hydrolase 1 family.</text>
</comment>
<protein>
    <recommendedName>
        <fullName evidence="9">Beta-glucosidase</fullName>
        <ecNumber evidence="9">3.2.1.21</ecNumber>
    </recommendedName>
</protein>
<sequence>MPGRPPVRVPASAPPVTSSGRLSRRDVLRLGGGTLAAGALAACTRDGGPPTAPLTGDPAQQGETWRPPATPMRFPDGFVLGAATSAFQVEGSTTADGRGPSIWDTFAAEPGRIRDGATGDPAADHYRRWEQDVDLMADLGLAGYRFSVAWPRVQPTGSGAVNRAGVDFYRRLVDRLLERGIEPAVTLYHWDLPQPLQDRGGWASRDTASRFADYAAVVFDALRDMPGPWLTVNEPKTTAYVGYGSGYHAPGVRDVGQMVAAVHHQLLGHGMAVQAFRASGASGRVGIALNLQPVYVGEPGAEDAAVRADAVENRLFLDPVLTGTYPDDAIGEEAGQIRADPSVLDDVVLDGDLDVVSEPLDVLAVQYYGVTGVDRSGQYVEMYPTSDAPWQQVHPEGMYETLVRVRDDYPTAPALVVTENGIPDPTSEGGTDDPERLEFLRAHLQQVVRAAQDGVDVQAYYAWSLLDNFEWAEGLDQRWGLVHVDFATQERTPKASARWYADVVAAHAVPPV</sequence>
<evidence type="ECO:0000256" key="2">
    <source>
        <dbReference type="ARBA" id="ARBA00022801"/>
    </source>
</evidence>
<dbReference type="Pfam" id="PF00232">
    <property type="entry name" value="Glyco_hydro_1"/>
    <property type="match status" value="1"/>
</dbReference>
<evidence type="ECO:0000256" key="5">
    <source>
        <dbReference type="ARBA" id="ARBA00023295"/>
    </source>
</evidence>
<comment type="catalytic activity">
    <reaction evidence="9">
        <text>Hydrolysis of terminal, non-reducing beta-D-glucosyl residues with release of beta-D-glucose.</text>
        <dbReference type="EC" id="3.2.1.21"/>
    </reaction>
</comment>
<keyword evidence="12" id="KW-1185">Reference proteome</keyword>
<evidence type="ECO:0000256" key="8">
    <source>
        <dbReference type="PIRSR" id="PIRSR617736-2"/>
    </source>
</evidence>
<dbReference type="SUPFAM" id="SSF51445">
    <property type="entry name" value="(Trans)glycosidases"/>
    <property type="match status" value="1"/>
</dbReference>